<dbReference type="AlphaFoldDB" id="A0A6M4ARR3"/>
<dbReference type="SUPFAM" id="SSF46689">
    <property type="entry name" value="Homeodomain-like"/>
    <property type="match status" value="1"/>
</dbReference>
<dbReference type="KEGG" id="slan:GV829_04220"/>
<dbReference type="InterPro" id="IPR001647">
    <property type="entry name" value="HTH_TetR"/>
</dbReference>
<dbReference type="EMBL" id="CP053015">
    <property type="protein sequence ID" value="QJQ31745.1"/>
    <property type="molecule type" value="Genomic_DNA"/>
</dbReference>
<reference evidence="6 7" key="1">
    <citation type="submission" date="2020-01" db="EMBL/GenBank/DDBJ databases">
        <title>Sphingomonas sp. strain CSW-10.</title>
        <authorList>
            <person name="Chen W.-M."/>
        </authorList>
    </citation>
    <scope>NUCLEOTIDE SEQUENCE [LARGE SCALE GENOMIC DNA]</scope>
    <source>
        <strain evidence="6 7">CSW-10</strain>
    </source>
</reference>
<dbReference type="Gene3D" id="1.10.357.10">
    <property type="entry name" value="Tetracycline Repressor, domain 2"/>
    <property type="match status" value="1"/>
</dbReference>
<feature type="DNA-binding region" description="H-T-H motif" evidence="4">
    <location>
        <begin position="39"/>
        <end position="58"/>
    </location>
</feature>
<dbReference type="Pfam" id="PF00440">
    <property type="entry name" value="TetR_N"/>
    <property type="match status" value="1"/>
</dbReference>
<keyword evidence="3" id="KW-0804">Transcription</keyword>
<dbReference type="GO" id="GO:0003700">
    <property type="term" value="F:DNA-binding transcription factor activity"/>
    <property type="evidence" value="ECO:0007669"/>
    <property type="project" value="TreeGrafter"/>
</dbReference>
<evidence type="ECO:0000256" key="3">
    <source>
        <dbReference type="ARBA" id="ARBA00023163"/>
    </source>
</evidence>
<sequence>MAKMTGTKTPRTARGERTLRALLDAAAAEFGEKGFHDGSISGITGRAGVALGTFYTYFESKDAIFRALVTDMSGRVKDHVAPAMALAPDPVTAEGAALAAFLHFARDHKEIYRIIDESEFVDPASFRAHYEVTAQRIAQRLRHAAEAGAVRGDVGEVHAWAIMGMNVFLGLRFGVWEDGADLDSIARTANDFIARGLKGGD</sequence>
<keyword evidence="2 4" id="KW-0238">DNA-binding</keyword>
<evidence type="ECO:0000256" key="1">
    <source>
        <dbReference type="ARBA" id="ARBA00023015"/>
    </source>
</evidence>
<dbReference type="InterPro" id="IPR036271">
    <property type="entry name" value="Tet_transcr_reg_TetR-rel_C_sf"/>
</dbReference>
<dbReference type="PROSITE" id="PS50977">
    <property type="entry name" value="HTH_TETR_2"/>
    <property type="match status" value="1"/>
</dbReference>
<dbReference type="SUPFAM" id="SSF48498">
    <property type="entry name" value="Tetracyclin repressor-like, C-terminal domain"/>
    <property type="match status" value="1"/>
</dbReference>
<evidence type="ECO:0000313" key="6">
    <source>
        <dbReference type="EMBL" id="QJQ31745.1"/>
    </source>
</evidence>
<name>A0A6M4ARR3_9SPHN</name>
<evidence type="ECO:0000256" key="2">
    <source>
        <dbReference type="ARBA" id="ARBA00023125"/>
    </source>
</evidence>
<evidence type="ECO:0000313" key="7">
    <source>
        <dbReference type="Proteomes" id="UP000503018"/>
    </source>
</evidence>
<dbReference type="GO" id="GO:0000976">
    <property type="term" value="F:transcription cis-regulatory region binding"/>
    <property type="evidence" value="ECO:0007669"/>
    <property type="project" value="TreeGrafter"/>
</dbReference>
<dbReference type="PANTHER" id="PTHR30055:SF234">
    <property type="entry name" value="HTH-TYPE TRANSCRIPTIONAL REGULATOR BETI"/>
    <property type="match status" value="1"/>
</dbReference>
<accession>A0A6M4ARR3</accession>
<dbReference type="InterPro" id="IPR009057">
    <property type="entry name" value="Homeodomain-like_sf"/>
</dbReference>
<evidence type="ECO:0000256" key="4">
    <source>
        <dbReference type="PROSITE-ProRule" id="PRU00335"/>
    </source>
</evidence>
<dbReference type="RefSeq" id="WP_169944129.1">
    <property type="nucleotide sequence ID" value="NZ_CP053015.1"/>
</dbReference>
<dbReference type="InterPro" id="IPR050109">
    <property type="entry name" value="HTH-type_TetR-like_transc_reg"/>
</dbReference>
<keyword evidence="1" id="KW-0805">Transcription regulation</keyword>
<dbReference type="PROSITE" id="PS01081">
    <property type="entry name" value="HTH_TETR_1"/>
    <property type="match status" value="1"/>
</dbReference>
<dbReference type="PANTHER" id="PTHR30055">
    <property type="entry name" value="HTH-TYPE TRANSCRIPTIONAL REGULATOR RUTR"/>
    <property type="match status" value="1"/>
</dbReference>
<protein>
    <submittedName>
        <fullName evidence="6">TetR/AcrR family transcriptional regulator</fullName>
    </submittedName>
</protein>
<gene>
    <name evidence="6" type="ORF">GV829_04220</name>
</gene>
<feature type="domain" description="HTH tetR-type" evidence="5">
    <location>
        <begin position="16"/>
        <end position="76"/>
    </location>
</feature>
<organism evidence="6 7">
    <name type="scientific">Sphingomonas lacunae</name>
    <dbReference type="NCBI Taxonomy" id="2698828"/>
    <lineage>
        <taxon>Bacteria</taxon>
        <taxon>Pseudomonadati</taxon>
        <taxon>Pseudomonadota</taxon>
        <taxon>Alphaproteobacteria</taxon>
        <taxon>Sphingomonadales</taxon>
        <taxon>Sphingomonadaceae</taxon>
        <taxon>Sphingomonas</taxon>
    </lineage>
</organism>
<dbReference type="Proteomes" id="UP000503018">
    <property type="component" value="Chromosome"/>
</dbReference>
<dbReference type="PRINTS" id="PR00455">
    <property type="entry name" value="HTHTETR"/>
</dbReference>
<proteinExistence type="predicted"/>
<evidence type="ECO:0000259" key="5">
    <source>
        <dbReference type="PROSITE" id="PS50977"/>
    </source>
</evidence>
<dbReference type="InterPro" id="IPR023772">
    <property type="entry name" value="DNA-bd_HTH_TetR-type_CS"/>
</dbReference>
<keyword evidence="7" id="KW-1185">Reference proteome</keyword>